<dbReference type="Proteomes" id="UP000323505">
    <property type="component" value="Unassembled WGS sequence"/>
</dbReference>
<dbReference type="RefSeq" id="WP_148764202.1">
    <property type="nucleotide sequence ID" value="NZ_VSRQ01000006.1"/>
</dbReference>
<feature type="signal peptide" evidence="1">
    <location>
        <begin position="1"/>
        <end position="27"/>
    </location>
</feature>
<evidence type="ECO:0000256" key="1">
    <source>
        <dbReference type="SAM" id="SignalP"/>
    </source>
</evidence>
<evidence type="ECO:0000313" key="3">
    <source>
        <dbReference type="Proteomes" id="UP000323505"/>
    </source>
</evidence>
<dbReference type="AlphaFoldDB" id="A0A5D3FCV4"/>
<keyword evidence="1" id="KW-0732">Signal</keyword>
<proteinExistence type="predicted"/>
<organism evidence="2 3">
    <name type="scientific">Actinomadura decatromicini</name>
    <dbReference type="NCBI Taxonomy" id="2604572"/>
    <lineage>
        <taxon>Bacteria</taxon>
        <taxon>Bacillati</taxon>
        <taxon>Actinomycetota</taxon>
        <taxon>Actinomycetes</taxon>
        <taxon>Streptosporangiales</taxon>
        <taxon>Thermomonosporaceae</taxon>
        <taxon>Actinomadura</taxon>
    </lineage>
</organism>
<gene>
    <name evidence="2" type="ORF">FXF68_27725</name>
</gene>
<feature type="chain" id="PRO_5022756634" evidence="1">
    <location>
        <begin position="28"/>
        <end position="144"/>
    </location>
</feature>
<dbReference type="EMBL" id="VSRQ01000006">
    <property type="protein sequence ID" value="TYK46003.1"/>
    <property type="molecule type" value="Genomic_DNA"/>
</dbReference>
<sequence length="144" mass="15269">MTIRAMGKAAVLVGAAAATLAGGTAHAAQAGRVSAPKAGPAKVFGGSSGPYHLTKNQTTKYAVVDRNVQICFNIRGSNLGKGYAVYILRYMGPGIPNQVMWEAEYWGPKNRTCSPWVRSNGPNAGGMFTQSGANPTGDFWLYWN</sequence>
<reference evidence="2 3" key="1">
    <citation type="submission" date="2019-08" db="EMBL/GenBank/DDBJ databases">
        <title>Actinomadura sp. nov. CYP1-5 isolated from mountain soil.</title>
        <authorList>
            <person name="Songsumanus A."/>
            <person name="Kuncharoen N."/>
            <person name="Kudo T."/>
            <person name="Yuki M."/>
            <person name="Igarashi Y."/>
            <person name="Tanasupawat S."/>
        </authorList>
    </citation>
    <scope>NUCLEOTIDE SEQUENCE [LARGE SCALE GENOMIC DNA]</scope>
    <source>
        <strain evidence="2 3">CYP1-5</strain>
    </source>
</reference>
<comment type="caution">
    <text evidence="2">The sequence shown here is derived from an EMBL/GenBank/DDBJ whole genome shotgun (WGS) entry which is preliminary data.</text>
</comment>
<keyword evidence="3" id="KW-1185">Reference proteome</keyword>
<name>A0A5D3FCV4_9ACTN</name>
<evidence type="ECO:0000313" key="2">
    <source>
        <dbReference type="EMBL" id="TYK46003.1"/>
    </source>
</evidence>
<accession>A0A5D3FCV4</accession>
<protein>
    <submittedName>
        <fullName evidence="2">Uncharacterized protein</fullName>
    </submittedName>
</protein>